<dbReference type="SUPFAM" id="SSF56784">
    <property type="entry name" value="HAD-like"/>
    <property type="match status" value="1"/>
</dbReference>
<keyword evidence="3" id="KW-1185">Reference proteome</keyword>
<accession>A0ABS7AGL7</accession>
<dbReference type="InterPro" id="IPR036412">
    <property type="entry name" value="HAD-like_sf"/>
</dbReference>
<dbReference type="EMBL" id="JAHYBZ010000011">
    <property type="protein sequence ID" value="MBW6401303.1"/>
    <property type="molecule type" value="Genomic_DNA"/>
</dbReference>
<dbReference type="PANTHER" id="PTHR43316:SF9">
    <property type="entry name" value="ACID DEHALOGENASE, PUTATIVE (AFU_ORTHOLOGUE AFUA_6G14460)-RELATED"/>
    <property type="match status" value="1"/>
</dbReference>
<comment type="caution">
    <text evidence="2">The sequence shown here is derived from an EMBL/GenBank/DDBJ whole genome shotgun (WGS) entry which is preliminary data.</text>
</comment>
<gene>
    <name evidence="2" type="ORF">KPL78_25825</name>
</gene>
<dbReference type="InterPro" id="IPR023214">
    <property type="entry name" value="HAD_sf"/>
</dbReference>
<name>A0ABS7AGL7_9PROT</name>
<dbReference type="RefSeq" id="WP_219765889.1">
    <property type="nucleotide sequence ID" value="NZ_JAHYBZ010000011.1"/>
</dbReference>
<evidence type="ECO:0000313" key="3">
    <source>
        <dbReference type="Proteomes" id="UP001196565"/>
    </source>
</evidence>
<dbReference type="PANTHER" id="PTHR43316">
    <property type="entry name" value="HYDROLASE, HALOACID DELAHOGENASE-RELATED"/>
    <property type="match status" value="1"/>
</dbReference>
<dbReference type="Proteomes" id="UP001196565">
    <property type="component" value="Unassembled WGS sequence"/>
</dbReference>
<dbReference type="GO" id="GO:0016787">
    <property type="term" value="F:hydrolase activity"/>
    <property type="evidence" value="ECO:0007669"/>
    <property type="project" value="UniProtKB-KW"/>
</dbReference>
<reference evidence="2 3" key="1">
    <citation type="submission" date="2021-07" db="EMBL/GenBank/DDBJ databases">
        <authorList>
            <person name="So Y."/>
        </authorList>
    </citation>
    <scope>NUCLEOTIDE SEQUENCE [LARGE SCALE GENOMIC DNA]</scope>
    <source>
        <strain evidence="2 3">HJA6</strain>
    </source>
</reference>
<evidence type="ECO:0000256" key="1">
    <source>
        <dbReference type="ARBA" id="ARBA00022801"/>
    </source>
</evidence>
<dbReference type="Gene3D" id="1.10.150.750">
    <property type="match status" value="1"/>
</dbReference>
<evidence type="ECO:0000313" key="2">
    <source>
        <dbReference type="EMBL" id="MBW6401303.1"/>
    </source>
</evidence>
<dbReference type="InterPro" id="IPR051540">
    <property type="entry name" value="S-2-haloacid_dehalogenase"/>
</dbReference>
<dbReference type="SFLD" id="SFLDS00003">
    <property type="entry name" value="Haloacid_Dehalogenase"/>
    <property type="match status" value="1"/>
</dbReference>
<dbReference type="Gene3D" id="3.40.50.1000">
    <property type="entry name" value="HAD superfamily/HAD-like"/>
    <property type="match status" value="1"/>
</dbReference>
<organism evidence="2 3">
    <name type="scientific">Roseomonas alba</name>
    <dbReference type="NCBI Taxonomy" id="2846776"/>
    <lineage>
        <taxon>Bacteria</taxon>
        <taxon>Pseudomonadati</taxon>
        <taxon>Pseudomonadota</taxon>
        <taxon>Alphaproteobacteria</taxon>
        <taxon>Acetobacterales</taxon>
        <taxon>Roseomonadaceae</taxon>
        <taxon>Roseomonas</taxon>
    </lineage>
</organism>
<dbReference type="InterPro" id="IPR006439">
    <property type="entry name" value="HAD-SF_hydro_IA"/>
</dbReference>
<sequence length="228" mass="24835">MLTFDCYGTLIDWESGIIATVRPWLEAAGRAEIPDDLVLSAFALHQARHQQTRPALLYTEVMARTWADIQASFGLPEDAEQCAAFARSCGDWPPFPDTVSALRRLSTRFALAILSNVDEASLARSLVRLEVPFLLTVTAERVGSYKPGLPHFETAFEDLAARGYDRGSILHVAQSRHHDVEPAAKLGLPVVWVNRRYGQRGTGATIANAAVPTARVQSLAALADALAV</sequence>
<dbReference type="SFLD" id="SFLDG01129">
    <property type="entry name" value="C1.5:_HAD__Beta-PGM__Phosphata"/>
    <property type="match status" value="1"/>
</dbReference>
<keyword evidence="1 2" id="KW-0378">Hydrolase</keyword>
<proteinExistence type="predicted"/>
<protein>
    <submittedName>
        <fullName evidence="2">HAD-IA family hydrolase</fullName>
    </submittedName>
</protein>
<dbReference type="NCBIfam" id="TIGR01493">
    <property type="entry name" value="HAD-SF-IA-v2"/>
    <property type="match status" value="1"/>
</dbReference>